<dbReference type="Proteomes" id="UP000622860">
    <property type="component" value="Unassembled WGS sequence"/>
</dbReference>
<evidence type="ECO:0000313" key="2">
    <source>
        <dbReference type="EMBL" id="GGG85199.1"/>
    </source>
</evidence>
<dbReference type="EMBL" id="BMFR01000019">
    <property type="protein sequence ID" value="GGG85199.1"/>
    <property type="molecule type" value="Genomic_DNA"/>
</dbReference>
<evidence type="ECO:0000256" key="1">
    <source>
        <dbReference type="SAM" id="SignalP"/>
    </source>
</evidence>
<comment type="caution">
    <text evidence="2">The sequence shown here is derived from an EMBL/GenBank/DDBJ whole genome shotgun (WGS) entry which is preliminary data.</text>
</comment>
<proteinExistence type="predicted"/>
<dbReference type="AlphaFoldDB" id="A0A917HN77"/>
<keyword evidence="3" id="KW-1185">Reference proteome</keyword>
<reference evidence="2" key="1">
    <citation type="journal article" date="2014" name="Int. J. Syst. Evol. Microbiol.">
        <title>Complete genome sequence of Corynebacterium casei LMG S-19264T (=DSM 44701T), isolated from a smear-ripened cheese.</title>
        <authorList>
            <consortium name="US DOE Joint Genome Institute (JGI-PGF)"/>
            <person name="Walter F."/>
            <person name="Albersmeier A."/>
            <person name="Kalinowski J."/>
            <person name="Ruckert C."/>
        </authorList>
    </citation>
    <scope>NUCLEOTIDE SEQUENCE</scope>
    <source>
        <strain evidence="2">CGMCC 1.12754</strain>
    </source>
</reference>
<feature type="signal peptide" evidence="1">
    <location>
        <begin position="1"/>
        <end position="26"/>
    </location>
</feature>
<reference evidence="2" key="2">
    <citation type="submission" date="2020-09" db="EMBL/GenBank/DDBJ databases">
        <authorList>
            <person name="Sun Q."/>
            <person name="Zhou Y."/>
        </authorList>
    </citation>
    <scope>NUCLEOTIDE SEQUENCE</scope>
    <source>
        <strain evidence="2">CGMCC 1.12754</strain>
    </source>
</reference>
<protein>
    <recommendedName>
        <fullName evidence="4">FAD/FMN-containing dehydrogenase</fullName>
    </recommendedName>
</protein>
<accession>A0A917HN77</accession>
<feature type="chain" id="PRO_5037249323" description="FAD/FMN-containing dehydrogenase" evidence="1">
    <location>
        <begin position="27"/>
        <end position="83"/>
    </location>
</feature>
<name>A0A917HN77_9BACI</name>
<dbReference type="RefSeq" id="WP_188456536.1">
    <property type="nucleotide sequence ID" value="NZ_BMFR01000019.1"/>
</dbReference>
<organism evidence="2 3">
    <name type="scientific">Virgibacillus oceani</name>
    <dbReference type="NCBI Taxonomy" id="1479511"/>
    <lineage>
        <taxon>Bacteria</taxon>
        <taxon>Bacillati</taxon>
        <taxon>Bacillota</taxon>
        <taxon>Bacilli</taxon>
        <taxon>Bacillales</taxon>
        <taxon>Bacillaceae</taxon>
        <taxon>Virgibacillus</taxon>
    </lineage>
</organism>
<sequence>MKTKKVPFALSFAFATLLVVGTTVFAQEPGNQGTSNMMNGNGMMNMMENSNMSGMMEAMNSPEGKKMIDTCSDFMDSYQSEAK</sequence>
<keyword evidence="1" id="KW-0732">Signal</keyword>
<evidence type="ECO:0008006" key="4">
    <source>
        <dbReference type="Google" id="ProtNLM"/>
    </source>
</evidence>
<gene>
    <name evidence="2" type="ORF">GCM10011398_33700</name>
</gene>
<evidence type="ECO:0000313" key="3">
    <source>
        <dbReference type="Proteomes" id="UP000622860"/>
    </source>
</evidence>